<keyword evidence="2" id="KW-1185">Reference proteome</keyword>
<name>A0A6G1GIE2_9PEZI</name>
<dbReference type="Proteomes" id="UP000800041">
    <property type="component" value="Unassembled WGS sequence"/>
</dbReference>
<dbReference type="EMBL" id="ML977250">
    <property type="protein sequence ID" value="KAF1980600.1"/>
    <property type="molecule type" value="Genomic_DNA"/>
</dbReference>
<protein>
    <submittedName>
        <fullName evidence="1">Uncharacterized protein</fullName>
    </submittedName>
</protein>
<reference evidence="1" key="1">
    <citation type="journal article" date="2020" name="Stud. Mycol.">
        <title>101 Dothideomycetes genomes: a test case for predicting lifestyles and emergence of pathogens.</title>
        <authorList>
            <person name="Haridas S."/>
            <person name="Albert R."/>
            <person name="Binder M."/>
            <person name="Bloem J."/>
            <person name="Labutti K."/>
            <person name="Salamov A."/>
            <person name="Andreopoulos B."/>
            <person name="Baker S."/>
            <person name="Barry K."/>
            <person name="Bills G."/>
            <person name="Bluhm B."/>
            <person name="Cannon C."/>
            <person name="Castanera R."/>
            <person name="Culley D."/>
            <person name="Daum C."/>
            <person name="Ezra D."/>
            <person name="Gonzalez J."/>
            <person name="Henrissat B."/>
            <person name="Kuo A."/>
            <person name="Liang C."/>
            <person name="Lipzen A."/>
            <person name="Lutzoni F."/>
            <person name="Magnuson J."/>
            <person name="Mondo S."/>
            <person name="Nolan M."/>
            <person name="Ohm R."/>
            <person name="Pangilinan J."/>
            <person name="Park H.-J."/>
            <person name="Ramirez L."/>
            <person name="Alfaro M."/>
            <person name="Sun H."/>
            <person name="Tritt A."/>
            <person name="Yoshinaga Y."/>
            <person name="Zwiers L.-H."/>
            <person name="Turgeon B."/>
            <person name="Goodwin S."/>
            <person name="Spatafora J."/>
            <person name="Crous P."/>
            <person name="Grigoriev I."/>
        </authorList>
    </citation>
    <scope>NUCLEOTIDE SEQUENCE</scope>
    <source>
        <strain evidence="1">CBS 113979</strain>
    </source>
</reference>
<accession>A0A6G1GIE2</accession>
<evidence type="ECO:0000313" key="1">
    <source>
        <dbReference type="EMBL" id="KAF1980600.1"/>
    </source>
</evidence>
<feature type="non-terminal residue" evidence="1">
    <location>
        <position position="1"/>
    </location>
</feature>
<dbReference type="AlphaFoldDB" id="A0A6G1GIE2"/>
<organism evidence="1 2">
    <name type="scientific">Aulographum hederae CBS 113979</name>
    <dbReference type="NCBI Taxonomy" id="1176131"/>
    <lineage>
        <taxon>Eukaryota</taxon>
        <taxon>Fungi</taxon>
        <taxon>Dikarya</taxon>
        <taxon>Ascomycota</taxon>
        <taxon>Pezizomycotina</taxon>
        <taxon>Dothideomycetes</taxon>
        <taxon>Pleosporomycetidae</taxon>
        <taxon>Aulographales</taxon>
        <taxon>Aulographaceae</taxon>
    </lineage>
</organism>
<gene>
    <name evidence="1" type="ORF">K402DRAFT_344088</name>
</gene>
<proteinExistence type="predicted"/>
<sequence>VLLQASVGVLSQAVRFRVKGSGQSGATTNPLTEPLPKICHKLGPSIRNNGIWESFLSPHKIQECLYHCLGRN</sequence>
<evidence type="ECO:0000313" key="2">
    <source>
        <dbReference type="Proteomes" id="UP000800041"/>
    </source>
</evidence>